<evidence type="ECO:0000313" key="2">
    <source>
        <dbReference type="Proteomes" id="UP001183629"/>
    </source>
</evidence>
<reference evidence="1 2" key="1">
    <citation type="submission" date="2023-07" db="EMBL/GenBank/DDBJ databases">
        <title>Sequencing the genomes of 1000 actinobacteria strains.</title>
        <authorList>
            <person name="Klenk H.-P."/>
        </authorList>
    </citation>
    <scope>NUCLEOTIDE SEQUENCE [LARGE SCALE GENOMIC DNA]</scope>
    <source>
        <strain evidence="1 2">DSM 44711</strain>
    </source>
</reference>
<proteinExistence type="predicted"/>
<keyword evidence="2" id="KW-1185">Reference proteome</keyword>
<protein>
    <submittedName>
        <fullName evidence="1">Uncharacterized protein</fullName>
    </submittedName>
</protein>
<dbReference type="EMBL" id="JAVDYC010000001">
    <property type="protein sequence ID" value="MDR7326826.1"/>
    <property type="molecule type" value="Genomic_DNA"/>
</dbReference>
<name>A0AAE3ZXW3_9ACTN</name>
<organism evidence="1 2">
    <name type="scientific">Catenuloplanes niger</name>
    <dbReference type="NCBI Taxonomy" id="587534"/>
    <lineage>
        <taxon>Bacteria</taxon>
        <taxon>Bacillati</taxon>
        <taxon>Actinomycetota</taxon>
        <taxon>Actinomycetes</taxon>
        <taxon>Micromonosporales</taxon>
        <taxon>Micromonosporaceae</taxon>
        <taxon>Catenuloplanes</taxon>
    </lineage>
</organism>
<gene>
    <name evidence="1" type="ORF">J2S44_007076</name>
</gene>
<accession>A0AAE3ZXW3</accession>
<dbReference type="AlphaFoldDB" id="A0AAE3ZXW3"/>
<dbReference type="RefSeq" id="WP_310423203.1">
    <property type="nucleotide sequence ID" value="NZ_JAVDYC010000001.1"/>
</dbReference>
<comment type="caution">
    <text evidence="1">The sequence shown here is derived from an EMBL/GenBank/DDBJ whole genome shotgun (WGS) entry which is preliminary data.</text>
</comment>
<dbReference type="Proteomes" id="UP001183629">
    <property type="component" value="Unassembled WGS sequence"/>
</dbReference>
<evidence type="ECO:0000313" key="1">
    <source>
        <dbReference type="EMBL" id="MDR7326826.1"/>
    </source>
</evidence>
<sequence length="181" mass="19355">MRHEGLLGATFADGGVGAAYAAGKVLVVRVGDRELEPDEYHARPDTEITGWAHVCSCGWHGTHWRRATGPGDQDLPARRVWSAHPSPPMDTIDLISGHEYADHIAPIREGLLASLLRLAGDHVLTAVGRARELGASWSDIGAATGLTPEDAHARWQHAPIQLVTPRHGAQLAALARLCTPA</sequence>